<feature type="transmembrane region" description="Helical" evidence="1">
    <location>
        <begin position="270"/>
        <end position="287"/>
    </location>
</feature>
<name>A0A6J6JWY5_9ZZZZ</name>
<feature type="transmembrane region" description="Helical" evidence="1">
    <location>
        <begin position="453"/>
        <end position="473"/>
    </location>
</feature>
<evidence type="ECO:0000313" key="2">
    <source>
        <dbReference type="EMBL" id="CAB4641867.1"/>
    </source>
</evidence>
<dbReference type="EMBL" id="CAEZWE010000003">
    <property type="protein sequence ID" value="CAB4641867.1"/>
    <property type="molecule type" value="Genomic_DNA"/>
</dbReference>
<evidence type="ECO:0000256" key="1">
    <source>
        <dbReference type="SAM" id="Phobius"/>
    </source>
</evidence>
<feature type="transmembrane region" description="Helical" evidence="1">
    <location>
        <begin position="316"/>
        <end position="335"/>
    </location>
</feature>
<feature type="transmembrane region" description="Helical" evidence="1">
    <location>
        <begin position="55"/>
        <end position="79"/>
    </location>
</feature>
<dbReference type="AlphaFoldDB" id="A0A6J6JWY5"/>
<dbReference type="PROSITE" id="PS51257">
    <property type="entry name" value="PROKAR_LIPOPROTEIN"/>
    <property type="match status" value="1"/>
</dbReference>
<reference evidence="2" key="1">
    <citation type="submission" date="2020-05" db="EMBL/GenBank/DDBJ databases">
        <authorList>
            <person name="Chiriac C."/>
            <person name="Salcher M."/>
            <person name="Ghai R."/>
            <person name="Kavagutti S V."/>
        </authorList>
    </citation>
    <scope>NUCLEOTIDE SEQUENCE</scope>
</reference>
<feature type="transmembrane region" description="Helical" evidence="1">
    <location>
        <begin position="422"/>
        <end position="441"/>
    </location>
</feature>
<feature type="transmembrane region" description="Helical" evidence="1">
    <location>
        <begin position="393"/>
        <end position="410"/>
    </location>
</feature>
<keyword evidence="1" id="KW-1133">Transmembrane helix</keyword>
<feature type="transmembrane region" description="Helical" evidence="1">
    <location>
        <begin position="245"/>
        <end position="264"/>
    </location>
</feature>
<feature type="transmembrane region" description="Helical" evidence="1">
    <location>
        <begin position="20"/>
        <end position="48"/>
    </location>
</feature>
<protein>
    <submittedName>
        <fullName evidence="2">Unannotated protein</fullName>
    </submittedName>
</protein>
<feature type="transmembrane region" description="Helical" evidence="1">
    <location>
        <begin position="294"/>
        <end position="310"/>
    </location>
</feature>
<feature type="transmembrane region" description="Helical" evidence="1">
    <location>
        <begin position="347"/>
        <end position="363"/>
    </location>
</feature>
<keyword evidence="1" id="KW-0472">Membrane</keyword>
<accession>A0A6J6JWY5</accession>
<sequence>MHFKETFFRYREDASSAVSTAVIVSLACFVVDAPIDLLCVVTLIAGVLGWWIRSVVSLVSGFLLSLITWILVAVVSKVLVPAYSISGQVVLISALVMTVFFAVLLRPYLRIDNEYRITFPLFSLVAIFVYLTIPGRGWTSENAFGALVNTGEDNAAWLVALARSVVNGETRLSVASGTSGGPGTGVLINYVRQLMSSVGETQLVSSADNGLVLVRSYVFIAVVLAVMWFLVAFKMLQHRDLLTQTLFGLVAGVVSYVFSMGLAAVGHYSAVVAVLFLSAAVYFAVMMPTSDPRALWLSRGLVFVSLIAAGQSWFPLTGIAFVFAGLVVFFLLRPFLQKRPTKNQLRIAAWATSVLVVFAYLSYTRLFPSFFQNVTSIDYITYNLTLPGGYSNVNPWLVMLSFGVVLWWTFTHSHADAIANNSLIIALIFPIVGLFTWSYFLAPFSPQYGAWKYLYMGAAVVAPLAVLVAGVLLPSNASPALTRVMPVAVVLLFALYSPPWNNIRWVDQVDGGGYTWVAPVVRELRESPTRPVGCLNTLKSDTSQNYIGYLCSRMAFGLGGFDDARHRVWTAGNICTVSEEQTALEWPTSELEDLTVILFDGTRTSSFAGCQEATKSEPNGWLSSVNWSVVRKLDPYGKVVEIPATQPTKE</sequence>
<feature type="transmembrane region" description="Helical" evidence="1">
    <location>
        <begin position="212"/>
        <end position="233"/>
    </location>
</feature>
<feature type="transmembrane region" description="Helical" evidence="1">
    <location>
        <begin position="85"/>
        <end position="105"/>
    </location>
</feature>
<feature type="transmembrane region" description="Helical" evidence="1">
    <location>
        <begin position="117"/>
        <end position="133"/>
    </location>
</feature>
<keyword evidence="1" id="KW-0812">Transmembrane</keyword>
<gene>
    <name evidence="2" type="ORF">UFOPK2169_00154</name>
</gene>
<proteinExistence type="predicted"/>
<organism evidence="2">
    <name type="scientific">freshwater metagenome</name>
    <dbReference type="NCBI Taxonomy" id="449393"/>
    <lineage>
        <taxon>unclassified sequences</taxon>
        <taxon>metagenomes</taxon>
        <taxon>ecological metagenomes</taxon>
    </lineage>
</organism>